<feature type="compositionally biased region" description="Low complexity" evidence="1">
    <location>
        <begin position="86"/>
        <end position="116"/>
    </location>
</feature>
<protein>
    <submittedName>
        <fullName evidence="2">Uncharacterized protein</fullName>
    </submittedName>
</protein>
<feature type="compositionally biased region" description="Low complexity" evidence="1">
    <location>
        <begin position="139"/>
        <end position="172"/>
    </location>
</feature>
<accession>A0A1G6UWF7</accession>
<evidence type="ECO:0000256" key="1">
    <source>
        <dbReference type="SAM" id="MobiDB-lite"/>
    </source>
</evidence>
<keyword evidence="3" id="KW-1185">Reference proteome</keyword>
<evidence type="ECO:0000313" key="3">
    <source>
        <dbReference type="Proteomes" id="UP000198925"/>
    </source>
</evidence>
<dbReference type="Proteomes" id="UP000198925">
    <property type="component" value="Unassembled WGS sequence"/>
</dbReference>
<gene>
    <name evidence="2" type="ORF">SAMN04487779_100846</name>
</gene>
<reference evidence="2 3" key="1">
    <citation type="submission" date="2016-10" db="EMBL/GenBank/DDBJ databases">
        <authorList>
            <person name="de Groot N.N."/>
        </authorList>
    </citation>
    <scope>NUCLEOTIDE SEQUENCE [LARGE SCALE GENOMIC DNA]</scope>
    <source>
        <strain evidence="2 3">CPCC 100156</strain>
    </source>
</reference>
<evidence type="ECO:0000313" key="2">
    <source>
        <dbReference type="EMBL" id="SDD45658.1"/>
    </source>
</evidence>
<dbReference type="AlphaFoldDB" id="A0A1G6UWF7"/>
<sequence length="284" mass="30105">MAFSLARHAAASCRAAGVNGRAAIAGQRPATARAPAWPGAAPAGRRPGRRTGEPRAPQVPARCRSPAACDSAGRPHPAGGAPPRPSAGAVTGGRPAAASARAATAPRQRQAAARRPAGMEGAEATGDAQPAPRPPRPVGPQRARAVVWGQARPGPSPARAARRSPGQGRQAPELPPQLPAQARWGPGRRQRPERGYSERPSDRRQQPPLRLHAPRSSCPQRTIDMMYGPTCRRNHMTNRIYTFLAVRRCSYAGEPRRRAGIGVGFCSLRLYIDPRLPARVACGR</sequence>
<dbReference type="EMBL" id="FMZX01000008">
    <property type="protein sequence ID" value="SDD45658.1"/>
    <property type="molecule type" value="Genomic_DNA"/>
</dbReference>
<feature type="region of interest" description="Disordered" evidence="1">
    <location>
        <begin position="27"/>
        <end position="221"/>
    </location>
</feature>
<name>A0A1G6UWF7_9PROT</name>
<proteinExistence type="predicted"/>
<feature type="compositionally biased region" description="Basic and acidic residues" evidence="1">
    <location>
        <begin position="190"/>
        <end position="205"/>
    </location>
</feature>
<organism evidence="2 3">
    <name type="scientific">Belnapia rosea</name>
    <dbReference type="NCBI Taxonomy" id="938405"/>
    <lineage>
        <taxon>Bacteria</taxon>
        <taxon>Pseudomonadati</taxon>
        <taxon>Pseudomonadota</taxon>
        <taxon>Alphaproteobacteria</taxon>
        <taxon>Acetobacterales</taxon>
        <taxon>Roseomonadaceae</taxon>
        <taxon>Belnapia</taxon>
    </lineage>
</organism>
<dbReference type="STRING" id="938405.SAMN02927895_04428"/>
<feature type="compositionally biased region" description="Low complexity" evidence="1">
    <location>
        <begin position="28"/>
        <end position="45"/>
    </location>
</feature>